<evidence type="ECO:0000256" key="3">
    <source>
        <dbReference type="ARBA" id="ARBA00022630"/>
    </source>
</evidence>
<feature type="domain" description="Proline dehydrogenase" evidence="11">
    <location>
        <begin position="45"/>
        <end position="302"/>
    </location>
</feature>
<keyword evidence="3" id="KW-0285">Flavoprotein</keyword>
<evidence type="ECO:0000256" key="2">
    <source>
        <dbReference type="ARBA" id="ARBA00012695"/>
    </source>
</evidence>
<dbReference type="GO" id="GO:0004657">
    <property type="term" value="F:proline dehydrogenase activity"/>
    <property type="evidence" value="ECO:0007669"/>
    <property type="project" value="UniProtKB-EC"/>
</dbReference>
<feature type="binding site" evidence="10">
    <location>
        <position position="164"/>
    </location>
    <ligand>
        <name>FAD</name>
        <dbReference type="ChEBI" id="CHEBI:57692"/>
    </ligand>
</feature>
<feature type="binding site" evidence="9">
    <location>
        <position position="98"/>
    </location>
    <ligand>
        <name>substrate</name>
    </ligand>
</feature>
<name>A0AAU7TM44_9ACTN</name>
<dbReference type="Pfam" id="PF01619">
    <property type="entry name" value="Pro_dh"/>
    <property type="match status" value="1"/>
</dbReference>
<dbReference type="PANTHER" id="PTHR13914:SF0">
    <property type="entry name" value="PROLINE DEHYDROGENASE 1, MITOCHONDRIAL"/>
    <property type="match status" value="1"/>
</dbReference>
<dbReference type="PIRSF" id="PIRSF000196">
    <property type="entry name" value="Pro_dehydrog"/>
    <property type="match status" value="1"/>
</dbReference>
<keyword evidence="7" id="KW-0642">Proline metabolism</keyword>
<dbReference type="InterPro" id="IPR029041">
    <property type="entry name" value="FAD-linked_oxidoreductase-like"/>
</dbReference>
<evidence type="ECO:0000256" key="1">
    <source>
        <dbReference type="ARBA" id="ARBA00004739"/>
    </source>
</evidence>
<keyword evidence="5 10" id="KW-0274">FAD</keyword>
<feature type="binding site" evidence="10">
    <location>
        <begin position="188"/>
        <end position="190"/>
    </location>
    <ligand>
        <name>FAD</name>
        <dbReference type="ChEBI" id="CHEBI:57692"/>
    </ligand>
</feature>
<feature type="binding site" evidence="10">
    <location>
        <position position="136"/>
    </location>
    <ligand>
        <name>FAD</name>
        <dbReference type="ChEBI" id="CHEBI:57692"/>
    </ligand>
</feature>
<evidence type="ECO:0000256" key="9">
    <source>
        <dbReference type="PIRSR" id="PIRSR000196-1"/>
    </source>
</evidence>
<evidence type="ECO:0000256" key="8">
    <source>
        <dbReference type="ARBA" id="ARBA00048779"/>
    </source>
</evidence>
<dbReference type="InterPro" id="IPR008219">
    <property type="entry name" value="PRODH_bac_arc"/>
</dbReference>
<dbReference type="EC" id="1.5.5.2" evidence="2"/>
<evidence type="ECO:0000256" key="7">
    <source>
        <dbReference type="ARBA" id="ARBA00023062"/>
    </source>
</evidence>
<dbReference type="EMBL" id="CP158165">
    <property type="protein sequence ID" value="XBV27895.1"/>
    <property type="molecule type" value="Genomic_DNA"/>
</dbReference>
<gene>
    <name evidence="12" type="ORF">ABN611_16015</name>
</gene>
<evidence type="ECO:0000256" key="4">
    <source>
        <dbReference type="ARBA" id="ARBA00022741"/>
    </source>
</evidence>
<feature type="binding site" evidence="9">
    <location>
        <position position="290"/>
    </location>
    <ligand>
        <name>substrate</name>
    </ligand>
</feature>
<organism evidence="12">
    <name type="scientific">Kribbella sp. HUAS MG21</name>
    <dbReference type="NCBI Taxonomy" id="3160966"/>
    <lineage>
        <taxon>Bacteria</taxon>
        <taxon>Bacillati</taxon>
        <taxon>Actinomycetota</taxon>
        <taxon>Actinomycetes</taxon>
        <taxon>Propionibacteriales</taxon>
        <taxon>Kribbellaceae</taxon>
        <taxon>Kribbella</taxon>
    </lineage>
</organism>
<feature type="binding site" evidence="10">
    <location>
        <begin position="227"/>
        <end position="228"/>
    </location>
    <ligand>
        <name>FAD</name>
        <dbReference type="ChEBI" id="CHEBI:57692"/>
    </ligand>
</feature>
<comment type="cofactor">
    <cofactor evidence="10">
        <name>FAD</name>
        <dbReference type="ChEBI" id="CHEBI:57692"/>
    </cofactor>
    <text evidence="10">Binds 1 FAD per subunit.</text>
</comment>
<dbReference type="GO" id="GO:0010133">
    <property type="term" value="P:L-proline catabolic process to L-glutamate"/>
    <property type="evidence" value="ECO:0007669"/>
    <property type="project" value="InterPro"/>
</dbReference>
<protein>
    <recommendedName>
        <fullName evidence="2">proline dehydrogenase</fullName>
        <ecNumber evidence="2">1.5.5.2</ecNumber>
    </recommendedName>
</protein>
<evidence type="ECO:0000256" key="10">
    <source>
        <dbReference type="PIRSR" id="PIRSR000196-2"/>
    </source>
</evidence>
<evidence type="ECO:0000259" key="11">
    <source>
        <dbReference type="Pfam" id="PF01619"/>
    </source>
</evidence>
<evidence type="ECO:0000313" key="12">
    <source>
        <dbReference type="EMBL" id="XBV27895.1"/>
    </source>
</evidence>
<dbReference type="InterPro" id="IPR015659">
    <property type="entry name" value="Proline_oxidase"/>
</dbReference>
<evidence type="ECO:0000256" key="6">
    <source>
        <dbReference type="ARBA" id="ARBA00023002"/>
    </source>
</evidence>
<keyword evidence="4 10" id="KW-0547">Nucleotide-binding</keyword>
<dbReference type="Gene3D" id="3.20.20.220">
    <property type="match status" value="1"/>
</dbReference>
<dbReference type="SUPFAM" id="SSF51730">
    <property type="entry name" value="FAD-linked oxidoreductase"/>
    <property type="match status" value="1"/>
</dbReference>
<reference evidence="12" key="1">
    <citation type="submission" date="2024-06" db="EMBL/GenBank/DDBJ databases">
        <title>Kribbella sp. strain HUAS MG21 genome sequences.</title>
        <authorList>
            <person name="Mo P."/>
        </authorList>
    </citation>
    <scope>NUCLEOTIDE SEQUENCE</scope>
    <source>
        <strain evidence="12">HUAS MG21</strain>
    </source>
</reference>
<sequence>MLRRVLLGMSRSPQIKKAVSSLPVSSGIVARFVAGETAPEAVLATEKLVSNGLHVTLDHLGEDVTDPAAAAATVDAYLDVLKRLTAAGLTKHAEVSVKLSAVGQALPGDGEKIALDNARTICHAARNAGTTVTLDMEDHTTTDSTLGILRELRQDFPETGAVLQAYLRRTESDCRDLAYAGSRVRLCKGAYKEPESVAYQEKRQVDKAYVRAMKILLNGDGYPMIASHDPRLIAIAGALSERAQRKPGSFEYQMLYGIRPEEQLRLAGLGHTVRVYIPYGADWYGYLVRRLAERPANLQFFARSLISKK</sequence>
<feature type="binding site" evidence="9">
    <location>
        <position position="289"/>
    </location>
    <ligand>
        <name>substrate</name>
    </ligand>
</feature>
<feature type="binding site" evidence="10">
    <location>
        <position position="202"/>
    </location>
    <ligand>
        <name>FAD</name>
        <dbReference type="ChEBI" id="CHEBI:57692"/>
    </ligand>
</feature>
<dbReference type="RefSeq" id="WP_350280675.1">
    <property type="nucleotide sequence ID" value="NZ_CP158165.1"/>
</dbReference>
<evidence type="ECO:0000256" key="5">
    <source>
        <dbReference type="ARBA" id="ARBA00022827"/>
    </source>
</evidence>
<proteinExistence type="predicted"/>
<comment type="catalytic activity">
    <reaction evidence="8">
        <text>L-proline + a quinone = (S)-1-pyrroline-5-carboxylate + a quinol + H(+)</text>
        <dbReference type="Rhea" id="RHEA:23784"/>
        <dbReference type="ChEBI" id="CHEBI:15378"/>
        <dbReference type="ChEBI" id="CHEBI:17388"/>
        <dbReference type="ChEBI" id="CHEBI:24646"/>
        <dbReference type="ChEBI" id="CHEBI:60039"/>
        <dbReference type="ChEBI" id="CHEBI:132124"/>
        <dbReference type="EC" id="1.5.5.2"/>
    </reaction>
</comment>
<dbReference type="PANTHER" id="PTHR13914">
    <property type="entry name" value="PROLINE OXIDASE"/>
    <property type="match status" value="1"/>
</dbReference>
<comment type="pathway">
    <text evidence="1">Amino-acid degradation; L-proline degradation into L-glutamate; L-glutamate from L-proline: step 1/2.</text>
</comment>
<dbReference type="GO" id="GO:0000166">
    <property type="term" value="F:nucleotide binding"/>
    <property type="evidence" value="ECO:0007669"/>
    <property type="project" value="UniProtKB-KW"/>
</dbReference>
<keyword evidence="6" id="KW-0560">Oxidoreductase</keyword>
<dbReference type="AlphaFoldDB" id="A0AAU7TM44"/>
<dbReference type="InterPro" id="IPR002872">
    <property type="entry name" value="Proline_DH_dom"/>
</dbReference>
<accession>A0AAU7TM44</accession>